<dbReference type="CDD" id="cd09279">
    <property type="entry name" value="RNase_HI_like"/>
    <property type="match status" value="1"/>
</dbReference>
<keyword evidence="1" id="KW-0645">Protease</keyword>
<dbReference type="GO" id="GO:0003964">
    <property type="term" value="F:RNA-directed DNA polymerase activity"/>
    <property type="evidence" value="ECO:0007669"/>
    <property type="project" value="UniProtKB-KW"/>
</dbReference>
<keyword evidence="3" id="KW-0548">Nucleotidyltransferase</keyword>
<dbReference type="InterPro" id="IPR000477">
    <property type="entry name" value="RT_dom"/>
</dbReference>
<gene>
    <name evidence="10" type="primary">pol_2525</name>
    <name evidence="10" type="ORF">CK203_096613</name>
</gene>
<dbReference type="CDD" id="cd01647">
    <property type="entry name" value="RT_LTR"/>
    <property type="match status" value="1"/>
</dbReference>
<dbReference type="InterPro" id="IPR036397">
    <property type="entry name" value="RNaseH_sf"/>
</dbReference>
<dbReference type="GO" id="GO:0006508">
    <property type="term" value="P:proteolysis"/>
    <property type="evidence" value="ECO:0007669"/>
    <property type="project" value="UniProtKB-KW"/>
</dbReference>
<comment type="caution">
    <text evidence="10">The sequence shown here is derived from an EMBL/GenBank/DDBJ whole genome shotgun (WGS) entry which is preliminary data.</text>
</comment>
<proteinExistence type="predicted"/>
<dbReference type="SUPFAM" id="SSF56672">
    <property type="entry name" value="DNA/RNA polymerases"/>
    <property type="match status" value="1"/>
</dbReference>
<evidence type="ECO:0000259" key="9">
    <source>
        <dbReference type="PROSITE" id="PS50879"/>
    </source>
</evidence>
<dbReference type="Pfam" id="PF03732">
    <property type="entry name" value="Retrotrans_gag"/>
    <property type="match status" value="1"/>
</dbReference>
<evidence type="ECO:0000256" key="4">
    <source>
        <dbReference type="ARBA" id="ARBA00022722"/>
    </source>
</evidence>
<dbReference type="Gene3D" id="3.10.10.10">
    <property type="entry name" value="HIV Type 1 Reverse Transcriptase, subunit A, domain 1"/>
    <property type="match status" value="2"/>
</dbReference>
<dbReference type="Proteomes" id="UP000288805">
    <property type="component" value="Unassembled WGS sequence"/>
</dbReference>
<dbReference type="PROSITE" id="PS50879">
    <property type="entry name" value="RNASE_H_1"/>
    <property type="match status" value="1"/>
</dbReference>
<dbReference type="InterPro" id="IPR043502">
    <property type="entry name" value="DNA/RNA_pol_sf"/>
</dbReference>
<feature type="region of interest" description="Disordered" evidence="8">
    <location>
        <begin position="1"/>
        <end position="143"/>
    </location>
</feature>
<evidence type="ECO:0000256" key="8">
    <source>
        <dbReference type="SAM" id="MobiDB-lite"/>
    </source>
</evidence>
<evidence type="ECO:0000256" key="7">
    <source>
        <dbReference type="ARBA" id="ARBA00022918"/>
    </source>
</evidence>
<feature type="compositionally biased region" description="Basic and acidic residues" evidence="8">
    <location>
        <begin position="22"/>
        <end position="31"/>
    </location>
</feature>
<dbReference type="FunFam" id="3.10.10.10:FF:000007">
    <property type="entry name" value="Retrovirus-related Pol polyprotein from transposon 17.6-like Protein"/>
    <property type="match status" value="1"/>
</dbReference>
<dbReference type="InterPro" id="IPR002156">
    <property type="entry name" value="RNaseH_domain"/>
</dbReference>
<dbReference type="Pfam" id="PF13456">
    <property type="entry name" value="RVT_3"/>
    <property type="match status" value="1"/>
</dbReference>
<keyword evidence="6" id="KW-0378">Hydrolase</keyword>
<dbReference type="CDD" id="cd00303">
    <property type="entry name" value="retropepsin_like"/>
    <property type="match status" value="1"/>
</dbReference>
<dbReference type="PANTHER" id="PTHR48475">
    <property type="entry name" value="RIBONUCLEASE H"/>
    <property type="match status" value="1"/>
</dbReference>
<evidence type="ECO:0000256" key="3">
    <source>
        <dbReference type="ARBA" id="ARBA00022695"/>
    </source>
</evidence>
<evidence type="ECO:0000256" key="5">
    <source>
        <dbReference type="ARBA" id="ARBA00022759"/>
    </source>
</evidence>
<dbReference type="InterPro" id="IPR005162">
    <property type="entry name" value="Retrotrans_gag_dom"/>
</dbReference>
<dbReference type="GO" id="GO:0004523">
    <property type="term" value="F:RNA-DNA hybrid ribonuclease activity"/>
    <property type="evidence" value="ECO:0007669"/>
    <property type="project" value="InterPro"/>
</dbReference>
<dbReference type="SUPFAM" id="SSF53098">
    <property type="entry name" value="Ribonuclease H-like"/>
    <property type="match status" value="1"/>
</dbReference>
<keyword evidence="5" id="KW-0255">Endonuclease</keyword>
<dbReference type="GO" id="GO:0003676">
    <property type="term" value="F:nucleic acid binding"/>
    <property type="evidence" value="ECO:0007669"/>
    <property type="project" value="InterPro"/>
</dbReference>
<keyword evidence="7" id="KW-0695">RNA-directed DNA polymerase</keyword>
<dbReference type="InterPro" id="IPR041577">
    <property type="entry name" value="RT_RNaseH_2"/>
</dbReference>
<protein>
    <submittedName>
        <fullName evidence="10">Retrovirus-related Pol polyprotein from transposon 17.6</fullName>
    </submittedName>
</protein>
<dbReference type="FunFam" id="3.30.70.270:FF:000003">
    <property type="entry name" value="Transposon Ty3-G Gag-Pol polyprotein"/>
    <property type="match status" value="1"/>
</dbReference>
<sequence length="1289" mass="145326">MASSHRKKTVGERKTAKALLQETERLREENAVLRIQASTSGPPRRQRSKGQVANSSQSQNQYILGQQELSQEYNARPHEPRTPMPRAPREESSDSTHFSAKRQRDRKSQLSSSMRARLGPQEPGRSRPPVATTRAPRPDPMIAPMVQNVPPHRDPMVTPAMRNVHSHLAERPAGRNLPNEPPIGSISKRLDDMLSTPFCSHITHYEPPRGFLVPKFSTYDGTNDPFDHIMHYRQLMTLDIGNDALLCKVFPASLQGQALSWFHRLPPNSIDNFRDLSEAFVGQYLCSARHKQNISTLQNIKMRDNESLREFVKRFGQAVLQIEPPTTMDDLFRRANKYSMLEDDVRAATHKFWLPDGLLEITRTDMPNLRTVQNQLTRTGRAESWPRPLETDPSIRDRSKKCAFHKDHGHTTETCRSLQYLVERLIKAGHLKQYLRSDTGGRDAEIAAAASIRERINSIRPGLTGEGPRPIDGTIIFPPVDPTRTLQPHRDALILSLEIGDFDVRRILVDPGSSADLVQASVIGHMGHSLAGLENPGRILSGFNGSSTTSLGDIILPVRAGPVTLNVQFSVVQELSPFNHLGTHMASLHESHPFHISSNARPIRQKIRRFHPDRQRVIQDEINKLLEAGFIREFSLTADRSNCGFHFRARDALFLGCLLRLYHQIPMSPDDEEKTAFITPHGLYCYKVMPFGLKNAGATYQRLMTKIFKPLIGRSVEVYIDDIVVKSKTREQHILHLQEVFYLLRKYDMKLNPSKCAFGVSAGKFLGFMVSQRGIEVSPDQVKAVMETPPPRNKKELQRLTGKLVALGRFIARFTDELRPFFLAIRKAGTQGWTDNCQNALERIKHCLMHPPILSSPMPKEKLYMYLAVSEWAISAVLFRCPSPKEQKPVYYVSRALADVETSHPVIVLTDQPLRSILHKPDLTGRMLQWAIELSEFGIEFQPRLSKKGQVMADFVLEYSRRPDQHHESSEQEWWTLRVDGASRSSGSGVGLLLQSPTGEHLEQAIRLGFSASNNEAEYEAILSGLDLALALSVSKLRIYSDSQLVVRHVQKEYEAKDSRMARYLAKVRSTLQQFTEWTIEKIKRADNGRADALAGIAASLPIREAILLPIHVQANPSVAENSTCNSIEANQADDQEWTHDIAEYLRTGTLPEDPKRAHKIRVQAARFTLIGGHLYKRSFTGPYLRCLGHSEAQYVLAELHEGVCGNHTGGRSLAHRAHSQGYYWPTMKKDAAAYVQKCDKCQRYAPIPHIPSIALKSVSSPWPFAQWGMDIVGPLPAAPAQKIPSCRH</sequence>
<evidence type="ECO:0000313" key="11">
    <source>
        <dbReference type="Proteomes" id="UP000288805"/>
    </source>
</evidence>
<dbReference type="InterPro" id="IPR041588">
    <property type="entry name" value="Integrase_H2C2"/>
</dbReference>
<evidence type="ECO:0000256" key="1">
    <source>
        <dbReference type="ARBA" id="ARBA00022670"/>
    </source>
</evidence>
<accession>A0A438BR86</accession>
<dbReference type="Pfam" id="PF17921">
    <property type="entry name" value="Integrase_H2C2"/>
    <property type="match status" value="1"/>
</dbReference>
<organism evidence="10 11">
    <name type="scientific">Vitis vinifera</name>
    <name type="common">Grape</name>
    <dbReference type="NCBI Taxonomy" id="29760"/>
    <lineage>
        <taxon>Eukaryota</taxon>
        <taxon>Viridiplantae</taxon>
        <taxon>Streptophyta</taxon>
        <taxon>Embryophyta</taxon>
        <taxon>Tracheophyta</taxon>
        <taxon>Spermatophyta</taxon>
        <taxon>Magnoliopsida</taxon>
        <taxon>eudicotyledons</taxon>
        <taxon>Gunneridae</taxon>
        <taxon>Pentapetalae</taxon>
        <taxon>rosids</taxon>
        <taxon>Vitales</taxon>
        <taxon>Vitaceae</taxon>
        <taxon>Viteae</taxon>
        <taxon>Vitis</taxon>
    </lineage>
</organism>
<dbReference type="InterPro" id="IPR012337">
    <property type="entry name" value="RNaseH-like_sf"/>
</dbReference>
<name>A0A438BR86_VITVI</name>
<feature type="domain" description="RNase H type-1" evidence="9">
    <location>
        <begin position="971"/>
        <end position="1100"/>
    </location>
</feature>
<dbReference type="Pfam" id="PF17919">
    <property type="entry name" value="RT_RNaseH_2"/>
    <property type="match status" value="1"/>
</dbReference>
<dbReference type="Pfam" id="PF00078">
    <property type="entry name" value="RVT_1"/>
    <property type="match status" value="1"/>
</dbReference>
<evidence type="ECO:0000256" key="6">
    <source>
        <dbReference type="ARBA" id="ARBA00022801"/>
    </source>
</evidence>
<keyword evidence="2" id="KW-0808">Transferase</keyword>
<keyword evidence="4" id="KW-0540">Nuclease</keyword>
<dbReference type="GO" id="GO:0008233">
    <property type="term" value="F:peptidase activity"/>
    <property type="evidence" value="ECO:0007669"/>
    <property type="project" value="UniProtKB-KW"/>
</dbReference>
<reference evidence="10 11" key="1">
    <citation type="journal article" date="2018" name="PLoS Genet.">
        <title>Population sequencing reveals clonal diversity and ancestral inbreeding in the grapevine cultivar Chardonnay.</title>
        <authorList>
            <person name="Roach M.J."/>
            <person name="Johnson D.L."/>
            <person name="Bohlmann J."/>
            <person name="van Vuuren H.J."/>
            <person name="Jones S.J."/>
            <person name="Pretorius I.S."/>
            <person name="Schmidt S.A."/>
            <person name="Borneman A.R."/>
        </authorList>
    </citation>
    <scope>NUCLEOTIDE SEQUENCE [LARGE SCALE GENOMIC DNA]</scope>
    <source>
        <strain evidence="11">cv. Chardonnay</strain>
        <tissue evidence="10">Leaf</tissue>
    </source>
</reference>
<evidence type="ECO:0000256" key="2">
    <source>
        <dbReference type="ARBA" id="ARBA00022679"/>
    </source>
</evidence>
<dbReference type="Gene3D" id="1.10.340.70">
    <property type="match status" value="1"/>
</dbReference>
<feature type="compositionally biased region" description="Basic and acidic residues" evidence="8">
    <location>
        <begin position="75"/>
        <end position="94"/>
    </location>
</feature>
<dbReference type="InterPro" id="IPR043128">
    <property type="entry name" value="Rev_trsase/Diguanyl_cyclase"/>
</dbReference>
<feature type="compositionally biased region" description="Polar residues" evidence="8">
    <location>
        <begin position="49"/>
        <end position="73"/>
    </location>
</feature>
<dbReference type="PANTHER" id="PTHR48475:SF2">
    <property type="entry name" value="RIBONUCLEASE H"/>
    <property type="match status" value="1"/>
</dbReference>
<dbReference type="Gene3D" id="3.30.70.270">
    <property type="match status" value="2"/>
</dbReference>
<evidence type="ECO:0000313" key="10">
    <source>
        <dbReference type="EMBL" id="RVW13471.1"/>
    </source>
</evidence>
<dbReference type="EMBL" id="QGNW01002652">
    <property type="protein sequence ID" value="RVW13471.1"/>
    <property type="molecule type" value="Genomic_DNA"/>
</dbReference>
<dbReference type="Gene3D" id="3.30.420.10">
    <property type="entry name" value="Ribonuclease H-like superfamily/Ribonuclease H"/>
    <property type="match status" value="1"/>
</dbReference>